<dbReference type="GO" id="GO:0046872">
    <property type="term" value="F:metal ion binding"/>
    <property type="evidence" value="ECO:0007669"/>
    <property type="project" value="InterPro"/>
</dbReference>
<dbReference type="EMBL" id="CABVJG010000003">
    <property type="protein sequence ID" value="VVP88964.1"/>
    <property type="molecule type" value="Genomic_DNA"/>
</dbReference>
<evidence type="ECO:0000256" key="4">
    <source>
        <dbReference type="PROSITE-ProRule" id="PRU00409"/>
    </source>
</evidence>
<dbReference type="InterPro" id="IPR052032">
    <property type="entry name" value="ATP-dep_AA_Ligase"/>
</dbReference>
<evidence type="ECO:0000256" key="2">
    <source>
        <dbReference type="ARBA" id="ARBA00022741"/>
    </source>
</evidence>
<dbReference type="SUPFAM" id="SSF56059">
    <property type="entry name" value="Glutathione synthetase ATP-binding domain-like"/>
    <property type="match status" value="1"/>
</dbReference>
<evidence type="ECO:0000256" key="3">
    <source>
        <dbReference type="ARBA" id="ARBA00022840"/>
    </source>
</evidence>
<gene>
    <name evidence="6" type="ORF">PS925_01197</name>
</gene>
<organism evidence="6 7">
    <name type="scientific">Pseudomonas fluorescens</name>
    <dbReference type="NCBI Taxonomy" id="294"/>
    <lineage>
        <taxon>Bacteria</taxon>
        <taxon>Pseudomonadati</taxon>
        <taxon>Pseudomonadota</taxon>
        <taxon>Gammaproteobacteria</taxon>
        <taxon>Pseudomonadales</taxon>
        <taxon>Pseudomonadaceae</taxon>
        <taxon>Pseudomonas</taxon>
    </lineage>
</organism>
<dbReference type="Proteomes" id="UP000412311">
    <property type="component" value="Unassembled WGS sequence"/>
</dbReference>
<protein>
    <recommendedName>
        <fullName evidence="5">ATP-grasp domain-containing protein</fullName>
    </recommendedName>
</protein>
<dbReference type="AlphaFoldDB" id="A0A5E7SS90"/>
<dbReference type="PANTHER" id="PTHR43585:SF2">
    <property type="entry name" value="ATP-GRASP ENZYME FSQD"/>
    <property type="match status" value="1"/>
</dbReference>
<dbReference type="InterPro" id="IPR011761">
    <property type="entry name" value="ATP-grasp"/>
</dbReference>
<keyword evidence="1" id="KW-0436">Ligase</keyword>
<evidence type="ECO:0000313" key="7">
    <source>
        <dbReference type="Proteomes" id="UP000412311"/>
    </source>
</evidence>
<name>A0A5E7SS90_PSEFL</name>
<reference evidence="6 7" key="1">
    <citation type="submission" date="2019-09" db="EMBL/GenBank/DDBJ databases">
        <authorList>
            <person name="Chandra G."/>
            <person name="Truman W A."/>
        </authorList>
    </citation>
    <scope>NUCLEOTIDE SEQUENCE [LARGE SCALE GENOMIC DNA]</scope>
    <source>
        <strain evidence="6">PS925</strain>
    </source>
</reference>
<keyword evidence="3 4" id="KW-0067">ATP-binding</keyword>
<evidence type="ECO:0000259" key="5">
    <source>
        <dbReference type="PROSITE" id="PS50975"/>
    </source>
</evidence>
<accession>A0A5E7SS90</accession>
<proteinExistence type="predicted"/>
<dbReference type="PROSITE" id="PS50975">
    <property type="entry name" value="ATP_GRASP"/>
    <property type="match status" value="1"/>
</dbReference>
<feature type="domain" description="ATP-grasp" evidence="5">
    <location>
        <begin position="118"/>
        <end position="316"/>
    </location>
</feature>
<evidence type="ECO:0000313" key="6">
    <source>
        <dbReference type="EMBL" id="VVP88964.1"/>
    </source>
</evidence>
<keyword evidence="2 4" id="KW-0547">Nucleotide-binding</keyword>
<dbReference type="RefSeq" id="WP_150793010.1">
    <property type="nucleotide sequence ID" value="NZ_CABVJG010000003.1"/>
</dbReference>
<dbReference type="Gene3D" id="3.40.50.20">
    <property type="match status" value="1"/>
</dbReference>
<dbReference type="Gene3D" id="3.30.470.20">
    <property type="entry name" value="ATP-grasp fold, B domain"/>
    <property type="match status" value="1"/>
</dbReference>
<dbReference type="PANTHER" id="PTHR43585">
    <property type="entry name" value="FUMIPYRROLE BIOSYNTHESIS PROTEIN C"/>
    <property type="match status" value="1"/>
</dbReference>
<dbReference type="Pfam" id="PF13535">
    <property type="entry name" value="ATP-grasp_4"/>
    <property type="match status" value="1"/>
</dbReference>
<evidence type="ECO:0000256" key="1">
    <source>
        <dbReference type="ARBA" id="ARBA00022598"/>
    </source>
</evidence>
<sequence length="414" mass="45860">MKKVLVVSSSSDIEQRLARMLEKGAIPQEDYSVFVEKFGEESSASDGLFANVFAIDDLRNRVAIDAGVEQCRSWGPFDLVIATDEYSVILAAELRERLAVAGPTVGEMLKFRDKVVMKESLLGSSVRTPVLYTIDQLLADHSLLPVVVKPRSYAGSKGISVLRTPQEVLELAKNFQGTLTDKEVAFTEFSLNDLELEEFIVGEILHIDGYILGGEVMFCVPSQYVGTCLNYINGQPLASHSVEDREEHKRWLEFSREVHAVMQLPDGAFHLEAFLTSSGERVFLEIGARPGGCYIVPSIEYATGLNLDVAHIQCQLGIAPQVPGEDSEQFGWVIFPKQAPQAHAPKVGEVSVPDLNGYLAPTWTFIPTNEDDYTGSFFSYTSNLGAFVFNSPDHRLMKDTLQHLMKNYRVGAQN</sequence>
<dbReference type="GO" id="GO:0016874">
    <property type="term" value="F:ligase activity"/>
    <property type="evidence" value="ECO:0007669"/>
    <property type="project" value="UniProtKB-KW"/>
</dbReference>
<dbReference type="GO" id="GO:0005524">
    <property type="term" value="F:ATP binding"/>
    <property type="evidence" value="ECO:0007669"/>
    <property type="project" value="UniProtKB-UniRule"/>
</dbReference>